<dbReference type="EMBL" id="HBUF01430727">
    <property type="protein sequence ID" value="CAG6741904.1"/>
    <property type="molecule type" value="Transcribed_RNA"/>
</dbReference>
<sequence>MERPPLLWLQLILYRRQDSLTTSSKQCWTLFSRTTNHLVKLCIMLGEARPHVFPHTSRESLVLSNPPSQYILQTSEEDQFRKVCVCLSVWVSSSCDEKLDSP</sequence>
<evidence type="ECO:0000313" key="1">
    <source>
        <dbReference type="EMBL" id="CAG6741904.1"/>
    </source>
</evidence>
<organism evidence="1">
    <name type="scientific">Cacopsylla melanoneura</name>
    <dbReference type="NCBI Taxonomy" id="428564"/>
    <lineage>
        <taxon>Eukaryota</taxon>
        <taxon>Metazoa</taxon>
        <taxon>Ecdysozoa</taxon>
        <taxon>Arthropoda</taxon>
        <taxon>Hexapoda</taxon>
        <taxon>Insecta</taxon>
        <taxon>Pterygota</taxon>
        <taxon>Neoptera</taxon>
        <taxon>Paraneoptera</taxon>
        <taxon>Hemiptera</taxon>
        <taxon>Sternorrhyncha</taxon>
        <taxon>Psylloidea</taxon>
        <taxon>Psyllidae</taxon>
        <taxon>Psyllinae</taxon>
        <taxon>Cacopsylla</taxon>
    </lineage>
</organism>
<dbReference type="EMBL" id="HBUF01001540">
    <property type="protein sequence ID" value="CAG6605975.1"/>
    <property type="molecule type" value="Transcribed_RNA"/>
</dbReference>
<proteinExistence type="predicted"/>
<accession>A0A8D8Z6K6</accession>
<name>A0A8D8Z6K6_9HEMI</name>
<reference evidence="1" key="1">
    <citation type="submission" date="2021-05" db="EMBL/GenBank/DDBJ databases">
        <authorList>
            <person name="Alioto T."/>
            <person name="Alioto T."/>
            <person name="Gomez Garrido J."/>
        </authorList>
    </citation>
    <scope>NUCLEOTIDE SEQUENCE</scope>
</reference>
<dbReference type="AlphaFoldDB" id="A0A8D8Z6K6"/>
<protein>
    <submittedName>
        <fullName evidence="1">Uncharacterized protein</fullName>
    </submittedName>
</protein>